<proteinExistence type="predicted"/>
<protein>
    <submittedName>
        <fullName evidence="1">Uncharacterized protein</fullName>
    </submittedName>
</protein>
<reference evidence="1 2" key="1">
    <citation type="submission" date="2016-05" db="EMBL/GenBank/DDBJ databases">
        <title>A degradative enzymes factory behind the ericoid mycorrhizal symbiosis.</title>
        <authorList>
            <consortium name="DOE Joint Genome Institute"/>
            <person name="Martino E."/>
            <person name="Morin E."/>
            <person name="Grelet G."/>
            <person name="Kuo A."/>
            <person name="Kohler A."/>
            <person name="Daghino S."/>
            <person name="Barry K."/>
            <person name="Choi C."/>
            <person name="Cichocki N."/>
            <person name="Clum A."/>
            <person name="Copeland A."/>
            <person name="Hainaut M."/>
            <person name="Haridas S."/>
            <person name="Labutti K."/>
            <person name="Lindquist E."/>
            <person name="Lipzen A."/>
            <person name="Khouja H.-R."/>
            <person name="Murat C."/>
            <person name="Ohm R."/>
            <person name="Olson A."/>
            <person name="Spatafora J."/>
            <person name="Veneault-Fourrey C."/>
            <person name="Henrissat B."/>
            <person name="Grigoriev I."/>
            <person name="Martin F."/>
            <person name="Perotto S."/>
        </authorList>
    </citation>
    <scope>NUCLEOTIDE SEQUENCE [LARGE SCALE GENOMIC DNA]</scope>
    <source>
        <strain evidence="1 2">UAMH 7357</strain>
    </source>
</reference>
<name>A0A2J6PVN6_9HELO</name>
<gene>
    <name evidence="1" type="ORF">NA56DRAFT_648244</name>
</gene>
<dbReference type="OrthoDB" id="3344043at2759"/>
<accession>A0A2J6PVN6</accession>
<evidence type="ECO:0000313" key="1">
    <source>
        <dbReference type="EMBL" id="PMD18087.1"/>
    </source>
</evidence>
<sequence>MDGSLVPSNGGASSNFAQQGSVDWVALSGSTLSFSIDVLSRFSKAGVEMITVAMGQALFSGFRLRPDGEKRFSDAISKLKACSSYGSVLWFGFGVKHVIRTLSETQQGAACAAMCACLSVSYDSLFSSQVLKALADRQIAPETLTPSLSQWAALVSVCSGAVTDSQFPKLVEGMSRLLDSTGKAGRCFLQEPTSVEALSGALGELAKISRGDVRSATLTGGVDCGWLAAVAQWLLSLSVDILDENGLLLYSNRSPLNPSYAQVTFIRSPSFTNTHAVDPSLVRRSFWIPPGKLCFEIQHVGIGDRPSQHLFSLGRSDWSTILHDTFSQAISILLGPENLESFANFLYSGFAGSTQQMNPWRGHAATARTQQHSHMSFASQRLPELKAVYVFGEHQSMQQCSTFGQPLVDYFPGTLRRVCPCSTCRILSESSSLPQNALFTQFDPSAMCLERAATTIFEYIWILSWLDIEETIQPSVSGLRMLYLRRSHSGINHSDAKPESIKEGFLQRPLVSTIVQLFTGHTDSRMDQRSESARCIGGVCVYLAAIANPNTAPCEQLRAVVVAGQIERNGFTYESVIDAKFQKETTTIHNLQSSAFLQAYGHDMSLRLVVEETLASRVLEAAFLISAHPTHQSSRVNFHVNSQSNSTATNLLAEGGILGPSEIRRKIIRWSFATPCASRMISTRTVLPSMDMVTWSGPCSAAADILGYNTETKAQVCPSPEEWILVTGDSSRQEVLRSSYALYYTIICSDLSATNMILTTTACLICTLESISRGVSQSPAISRVALPPNSLTDQGENICNTVVVYCFRDSPTFSIKIMNEAWQC</sequence>
<dbReference type="STRING" id="1745343.A0A2J6PVN6"/>
<evidence type="ECO:0000313" key="2">
    <source>
        <dbReference type="Proteomes" id="UP000235672"/>
    </source>
</evidence>
<organism evidence="1 2">
    <name type="scientific">Hyaloscypha hepaticicola</name>
    <dbReference type="NCBI Taxonomy" id="2082293"/>
    <lineage>
        <taxon>Eukaryota</taxon>
        <taxon>Fungi</taxon>
        <taxon>Dikarya</taxon>
        <taxon>Ascomycota</taxon>
        <taxon>Pezizomycotina</taxon>
        <taxon>Leotiomycetes</taxon>
        <taxon>Helotiales</taxon>
        <taxon>Hyaloscyphaceae</taxon>
        <taxon>Hyaloscypha</taxon>
    </lineage>
</organism>
<dbReference type="AlphaFoldDB" id="A0A2J6PVN6"/>
<dbReference type="Proteomes" id="UP000235672">
    <property type="component" value="Unassembled WGS sequence"/>
</dbReference>
<dbReference type="EMBL" id="KZ613496">
    <property type="protein sequence ID" value="PMD18087.1"/>
    <property type="molecule type" value="Genomic_DNA"/>
</dbReference>
<keyword evidence="2" id="KW-1185">Reference proteome</keyword>